<feature type="non-terminal residue" evidence="3">
    <location>
        <position position="582"/>
    </location>
</feature>
<feature type="domain" description="CUL7/CUL9 N-terminal" evidence="2">
    <location>
        <begin position="6"/>
        <end position="93"/>
    </location>
</feature>
<dbReference type="OrthoDB" id="9908599at2759"/>
<dbReference type="InterPro" id="IPR055486">
    <property type="entry name" value="CUL7/CUL9_N"/>
</dbReference>
<evidence type="ECO:0000313" key="4">
    <source>
        <dbReference type="Proteomes" id="UP000053258"/>
    </source>
</evidence>
<reference evidence="3 4" key="1">
    <citation type="submission" date="2014-06" db="EMBL/GenBank/DDBJ databases">
        <title>Genome evolution of avian class.</title>
        <authorList>
            <person name="Zhang G."/>
            <person name="Li C."/>
        </authorList>
    </citation>
    <scope>NUCLEOTIDE SEQUENCE [LARGE SCALE GENOMIC DNA]</scope>
    <source>
        <strain evidence="3">BGI_N305</strain>
    </source>
</reference>
<dbReference type="Gene3D" id="2.30.30.30">
    <property type="match status" value="1"/>
</dbReference>
<dbReference type="InterPro" id="IPR021097">
    <property type="entry name" value="CPH_domain"/>
</dbReference>
<dbReference type="InterPro" id="IPR045093">
    <property type="entry name" value="Cullin"/>
</dbReference>
<evidence type="ECO:0000313" key="3">
    <source>
        <dbReference type="EMBL" id="KFW74621.1"/>
    </source>
</evidence>
<dbReference type="InterPro" id="IPR014722">
    <property type="entry name" value="Rib_uL2_dom2"/>
</dbReference>
<sequence length="582" mass="65334">MVNEKHNGNLLVQLGPKLQAHPEKLLRQRRGHNGRPEYLIQWSVISLEERAVGGSSASCAETKPENISMWMSAEEVCASCPALLGKRELEGPWVKEEKAPSPLAADVPLDEASLLEMKADVRSLVQRAMRQLAEAGTPKCSILNTVHVLSAYAGIGSLAGAFRETGALDVLMKMLCHREKQIRHSAGKMLRTLALQDAESRAYVLLSLSQQDGIEQHMDFDSRCTLLELFAEITSSEEQCMSFEGIHLPQIPGKLLFVLVKRYLCVTSLLDKLSGGVEQGEEQQGCAVPSLLPEEGSRVKQEFEFSMAVANLISELVHAMGWNHNHKPELSPRQELRPRTTRSIFQQKTPASTAVQMPVLSSNHGPHKKQGRTFLTLSDFADSSDYVEYLQANLVHGMRVRLLEDCGDVRAGEEGEFLQSTNSMHTVQVLWRSTGRIYWMRWQILEIIGFGDWWEDPAAQEKEHSPIKSFNLDTVAQPFLCKPLGGLYSLPYLGQPPTKAAEALSRAEWWELLFFVKKLEAQEQKEITFLIQHDQGEQVWAKALIQLSVPAELAQKVLQVLEKRCQGSTLRDLRGCRVYARY</sequence>
<evidence type="ECO:0000259" key="2">
    <source>
        <dbReference type="Pfam" id="PF23168"/>
    </source>
</evidence>
<dbReference type="EMBL" id="KL668896">
    <property type="protein sequence ID" value="KFW74621.1"/>
    <property type="molecule type" value="Genomic_DNA"/>
</dbReference>
<dbReference type="SUPFAM" id="SSF63748">
    <property type="entry name" value="Tudor/PWWP/MBT"/>
    <property type="match status" value="1"/>
</dbReference>
<organism evidence="3 4">
    <name type="scientific">Manacus vitellinus</name>
    <name type="common">golden-collared manakin</name>
    <dbReference type="NCBI Taxonomy" id="328815"/>
    <lineage>
        <taxon>Eukaryota</taxon>
        <taxon>Metazoa</taxon>
        <taxon>Chordata</taxon>
        <taxon>Craniata</taxon>
        <taxon>Vertebrata</taxon>
        <taxon>Euteleostomi</taxon>
        <taxon>Archelosauria</taxon>
        <taxon>Archosauria</taxon>
        <taxon>Dinosauria</taxon>
        <taxon>Saurischia</taxon>
        <taxon>Theropoda</taxon>
        <taxon>Coelurosauria</taxon>
        <taxon>Aves</taxon>
        <taxon>Neognathae</taxon>
        <taxon>Neoaves</taxon>
        <taxon>Telluraves</taxon>
        <taxon>Australaves</taxon>
        <taxon>Passeriformes</taxon>
        <taxon>Pipridae</taxon>
        <taxon>Manacus</taxon>
    </lineage>
</organism>
<keyword evidence="4" id="KW-1185">Reference proteome</keyword>
<evidence type="ECO:0000259" key="1">
    <source>
        <dbReference type="Pfam" id="PF11515"/>
    </source>
</evidence>
<name>A0A093PDY9_9PASS</name>
<gene>
    <name evidence="3" type="ORF">N305_02525</name>
</gene>
<dbReference type="PANTHER" id="PTHR22771">
    <property type="entry name" value="CULLIN AND GALACTOSE-BINDING DOMAIN-CONTAINING"/>
    <property type="match status" value="1"/>
</dbReference>
<dbReference type="Proteomes" id="UP000053258">
    <property type="component" value="Unassembled WGS sequence"/>
</dbReference>
<dbReference type="AlphaFoldDB" id="A0A093PDY9"/>
<dbReference type="Pfam" id="PF11515">
    <property type="entry name" value="Cul7"/>
    <property type="match status" value="1"/>
</dbReference>
<accession>A0A093PDY9</accession>
<proteinExistence type="predicted"/>
<dbReference type="Pfam" id="PF23168">
    <property type="entry name" value="CUL7_CUL9_N"/>
    <property type="match status" value="1"/>
</dbReference>
<feature type="domain" description="CPH" evidence="1">
    <location>
        <begin position="378"/>
        <end position="450"/>
    </location>
</feature>
<protein>
    <submittedName>
        <fullName evidence="3">Cullin-9</fullName>
    </submittedName>
</protein>
<dbReference type="PANTHER" id="PTHR22771:SF4">
    <property type="entry name" value="CULLIN 7-RELATED"/>
    <property type="match status" value="1"/>
</dbReference>